<dbReference type="InterPro" id="IPR011009">
    <property type="entry name" value="Kinase-like_dom_sf"/>
</dbReference>
<evidence type="ECO:0000313" key="2">
    <source>
        <dbReference type="Proteomes" id="UP000823749"/>
    </source>
</evidence>
<gene>
    <name evidence="1" type="ORF">RHGRI_016075</name>
</gene>
<accession>A0AAV6JPM1</accession>
<dbReference type="Proteomes" id="UP000823749">
    <property type="component" value="Chromosome 6"/>
</dbReference>
<protein>
    <submittedName>
        <fullName evidence="1">Uncharacterized protein</fullName>
    </submittedName>
</protein>
<sequence>MKKASFAGGVWMPSLTSGGTDMEVYFSLEKDTAFPLKRFDIEEELKSILKVLQENGHPNFAQVSRVFQVEDGQYYYLAFKKDGVSLEDFLKSDDNKNDLLRVWRHLVGLQVKCDLKLKNIYYMMVEMPRTSHWSTIALGEGEQIFSHDPTNWRQNFDRDLRLKAFADHVDVLNKRGNVEFLSYLHDKATRGCWQVIRKTFAHFESINKQVTHDIRTNEQTKDLLQRGQKVFRSVEEFQLLVESSFPEYIPALRAIAVTFESGSGLNIVPRMIFSTIYYSYFLSFGSLFLGTNGNELMEVIKIADYERGMRRQHFISVQHILFGLSLSRVGDIVRQGIFDNIELPSDLPMLGIYKLSSDAAKFLGDVKVGLEHFFFRNFIWKAGKGWEEALQKFTIHTWANGTDKKVQWLIGLV</sequence>
<reference evidence="1 2" key="1">
    <citation type="submission" date="2020-08" db="EMBL/GenBank/DDBJ databases">
        <title>Plant Genome Project.</title>
        <authorList>
            <person name="Zhang R.-G."/>
        </authorList>
    </citation>
    <scope>NUCLEOTIDE SEQUENCE [LARGE SCALE GENOMIC DNA]</scope>
    <source>
        <strain evidence="1">WSP0</strain>
        <tissue evidence="1">Leaf</tissue>
    </source>
</reference>
<dbReference type="SUPFAM" id="SSF56112">
    <property type="entry name" value="Protein kinase-like (PK-like)"/>
    <property type="match status" value="1"/>
</dbReference>
<name>A0AAV6JPM1_9ERIC</name>
<organism evidence="1 2">
    <name type="scientific">Rhododendron griersonianum</name>
    <dbReference type="NCBI Taxonomy" id="479676"/>
    <lineage>
        <taxon>Eukaryota</taxon>
        <taxon>Viridiplantae</taxon>
        <taxon>Streptophyta</taxon>
        <taxon>Embryophyta</taxon>
        <taxon>Tracheophyta</taxon>
        <taxon>Spermatophyta</taxon>
        <taxon>Magnoliopsida</taxon>
        <taxon>eudicotyledons</taxon>
        <taxon>Gunneridae</taxon>
        <taxon>Pentapetalae</taxon>
        <taxon>asterids</taxon>
        <taxon>Ericales</taxon>
        <taxon>Ericaceae</taxon>
        <taxon>Ericoideae</taxon>
        <taxon>Rhodoreae</taxon>
        <taxon>Rhododendron</taxon>
    </lineage>
</organism>
<proteinExistence type="predicted"/>
<dbReference type="AlphaFoldDB" id="A0AAV6JPM1"/>
<evidence type="ECO:0000313" key="1">
    <source>
        <dbReference type="EMBL" id="KAG5543201.1"/>
    </source>
</evidence>
<comment type="caution">
    <text evidence="1">The sequence shown here is derived from an EMBL/GenBank/DDBJ whole genome shotgun (WGS) entry which is preliminary data.</text>
</comment>
<keyword evidence="2" id="KW-1185">Reference proteome</keyword>
<dbReference type="EMBL" id="JACTNZ010000006">
    <property type="protein sequence ID" value="KAG5543201.1"/>
    <property type="molecule type" value="Genomic_DNA"/>
</dbReference>